<dbReference type="NCBIfam" id="NF004939">
    <property type="entry name" value="PRK06292.1-1"/>
    <property type="match status" value="1"/>
</dbReference>
<dbReference type="InterPro" id="IPR001100">
    <property type="entry name" value="Pyr_nuc-diS_OxRdtase"/>
</dbReference>
<keyword evidence="5" id="KW-0547">Nucleotide-binding</keyword>
<dbReference type="Proteomes" id="UP000199180">
    <property type="component" value="Unassembled WGS sequence"/>
</dbReference>
<dbReference type="RefSeq" id="WP_090733813.1">
    <property type="nucleotide sequence ID" value="NZ_FOHO01000004.1"/>
</dbReference>
<feature type="domain" description="FAD/NAD(P)-binding" evidence="8">
    <location>
        <begin position="7"/>
        <end position="319"/>
    </location>
</feature>
<comment type="cofactor">
    <cofactor evidence="5">
        <name>FAD</name>
        <dbReference type="ChEBI" id="CHEBI:57692"/>
    </cofactor>
    <text evidence="5">Binds 1 FAD per subunit.</text>
</comment>
<evidence type="ECO:0000259" key="7">
    <source>
        <dbReference type="Pfam" id="PF02852"/>
    </source>
</evidence>
<comment type="similarity">
    <text evidence="1">Belongs to the class-I pyridine nucleotide-disulfide oxidoreductase family.</text>
</comment>
<gene>
    <name evidence="9" type="ORF">SAMN04489858_104184</name>
</gene>
<dbReference type="EMBL" id="FOHO01000004">
    <property type="protein sequence ID" value="SET32787.1"/>
    <property type="molecule type" value="Genomic_DNA"/>
</dbReference>
<evidence type="ECO:0000256" key="3">
    <source>
        <dbReference type="ARBA" id="ARBA00022827"/>
    </source>
</evidence>
<keyword evidence="10" id="KW-1185">Reference proteome</keyword>
<feature type="binding site" evidence="5">
    <location>
        <begin position="177"/>
        <end position="184"/>
    </location>
    <ligand>
        <name>NAD(+)</name>
        <dbReference type="ChEBI" id="CHEBI:57540"/>
    </ligand>
</feature>
<feature type="binding site" evidence="5">
    <location>
        <position position="262"/>
    </location>
    <ligand>
        <name>NAD(+)</name>
        <dbReference type="ChEBI" id="CHEBI:57540"/>
    </ligand>
</feature>
<feature type="active site" description="Proton acceptor" evidence="4">
    <location>
        <position position="431"/>
    </location>
</feature>
<keyword evidence="3 5" id="KW-0274">FAD</keyword>
<dbReference type="AlphaFoldDB" id="A0A1I0DM76"/>
<dbReference type="GO" id="GO:0050660">
    <property type="term" value="F:flavin adenine dinucleotide binding"/>
    <property type="evidence" value="ECO:0007669"/>
    <property type="project" value="TreeGrafter"/>
</dbReference>
<dbReference type="Pfam" id="PF02852">
    <property type="entry name" value="Pyr_redox_dim"/>
    <property type="match status" value="1"/>
</dbReference>
<feature type="binding site" evidence="5">
    <location>
        <position position="52"/>
    </location>
    <ligand>
        <name>FAD</name>
        <dbReference type="ChEBI" id="CHEBI:57692"/>
    </ligand>
</feature>
<dbReference type="SUPFAM" id="SSF51905">
    <property type="entry name" value="FAD/NAD(P)-binding domain"/>
    <property type="match status" value="1"/>
</dbReference>
<dbReference type="OrthoDB" id="9776382at2"/>
<feature type="domain" description="Pyridine nucleotide-disulphide oxidoreductase dimerisation" evidence="7">
    <location>
        <begin position="342"/>
        <end position="440"/>
    </location>
</feature>
<feature type="binding site" evidence="5">
    <location>
        <position position="304"/>
    </location>
    <ligand>
        <name>FAD</name>
        <dbReference type="ChEBI" id="CHEBI:57692"/>
    </ligand>
</feature>
<dbReference type="InterPro" id="IPR016156">
    <property type="entry name" value="FAD/NAD-linked_Rdtase_dimer_sf"/>
</dbReference>
<evidence type="ECO:0000256" key="1">
    <source>
        <dbReference type="ARBA" id="ARBA00007532"/>
    </source>
</evidence>
<dbReference type="InterPro" id="IPR023753">
    <property type="entry name" value="FAD/NAD-binding_dom"/>
</dbReference>
<evidence type="ECO:0000313" key="10">
    <source>
        <dbReference type="Proteomes" id="UP000199180"/>
    </source>
</evidence>
<evidence type="ECO:0000256" key="2">
    <source>
        <dbReference type="ARBA" id="ARBA00022630"/>
    </source>
</evidence>
<proteinExistence type="inferred from homology"/>
<feature type="binding site" evidence="5">
    <location>
        <begin position="140"/>
        <end position="142"/>
    </location>
    <ligand>
        <name>FAD</name>
        <dbReference type="ChEBI" id="CHEBI:57692"/>
    </ligand>
</feature>
<organism evidence="9 10">
    <name type="scientific">Paracoccus homiensis</name>
    <dbReference type="NCBI Taxonomy" id="364199"/>
    <lineage>
        <taxon>Bacteria</taxon>
        <taxon>Pseudomonadati</taxon>
        <taxon>Pseudomonadota</taxon>
        <taxon>Alphaproteobacteria</taxon>
        <taxon>Rhodobacterales</taxon>
        <taxon>Paracoccaceae</taxon>
        <taxon>Paracoccus</taxon>
    </lineage>
</organism>
<reference evidence="9 10" key="1">
    <citation type="submission" date="2016-10" db="EMBL/GenBank/DDBJ databases">
        <authorList>
            <person name="de Groot N.N."/>
        </authorList>
    </citation>
    <scope>NUCLEOTIDE SEQUENCE [LARGE SCALE GENOMIC DNA]</scope>
    <source>
        <strain evidence="9 10">DSM 17862</strain>
    </source>
</reference>
<feature type="disulfide bond" description="Redox-active" evidence="6">
    <location>
        <begin position="43"/>
        <end position="48"/>
    </location>
</feature>
<dbReference type="PRINTS" id="PR00411">
    <property type="entry name" value="PNDRDTASEI"/>
</dbReference>
<evidence type="ECO:0000256" key="6">
    <source>
        <dbReference type="PIRSR" id="PIRSR000350-4"/>
    </source>
</evidence>
<dbReference type="SUPFAM" id="SSF55424">
    <property type="entry name" value="FAD/NAD-linked reductases, dimerisation (C-terminal) domain"/>
    <property type="match status" value="1"/>
</dbReference>
<accession>A0A1I0DM76</accession>
<dbReference type="PANTHER" id="PTHR43014">
    <property type="entry name" value="MERCURIC REDUCTASE"/>
    <property type="match status" value="1"/>
</dbReference>
<keyword evidence="5" id="KW-0520">NAD</keyword>
<sequence>MSDLQCDVAVIGAGTAGISAERAARGAGASTLLIDPNFAGTVCATVGCMPSKLLLAAAKRAHHARTADIFGISAPPQIDGKAVMQRLRRERDRFAQGVRDGFKRLPQGVAITARARFAGPNRLLLDDGRSVTAARTVIATGSAPAIPGPFQHLGDLILTNDNVFELPDLPESLAVIGAGVIGLELAQAMARLGVRVAVFDRANQIRLSRQPAINQAIAQALGAEFAIHHGSSPTPSRVDGKLRLDWGAGRSDMFDHVLIAAGRPPQVAGLDLDRTGATLDERGMPTFNDQTMQIEDLPIFIAGDVNGARPVLHEASQEGAIAGRNAARFPQVQPFDRSPQFTITFTDPPIARIGKGPDDAACVGLSDYGNQGRARVEDQAQGSVHLYADSQDRLIGADLFAPGGDHLAHLLLWAVIEGATATELLNRPFYHPTLEEGLRSALRQICRASDTALPPNQDCGNPPGS</sequence>
<keyword evidence="2" id="KW-0285">Flavoprotein</keyword>
<dbReference type="PRINTS" id="PR00368">
    <property type="entry name" value="FADPNR"/>
</dbReference>
<evidence type="ECO:0000259" key="8">
    <source>
        <dbReference type="Pfam" id="PF07992"/>
    </source>
</evidence>
<protein>
    <submittedName>
        <fullName evidence="9">Dihydrolipoamide dehydrogenase</fullName>
    </submittedName>
</protein>
<evidence type="ECO:0000313" key="9">
    <source>
        <dbReference type="EMBL" id="SET32787.1"/>
    </source>
</evidence>
<dbReference type="PANTHER" id="PTHR43014:SF4">
    <property type="entry name" value="PYRIDINE NUCLEOTIDE-DISULFIDE OXIDOREDUCTASE RCLA-RELATED"/>
    <property type="match status" value="1"/>
</dbReference>
<evidence type="ECO:0000256" key="5">
    <source>
        <dbReference type="PIRSR" id="PIRSR000350-3"/>
    </source>
</evidence>
<name>A0A1I0DM76_9RHOB</name>
<dbReference type="Pfam" id="PF07992">
    <property type="entry name" value="Pyr_redox_2"/>
    <property type="match status" value="1"/>
</dbReference>
<dbReference type="InterPro" id="IPR004099">
    <property type="entry name" value="Pyr_nucl-diS_OxRdtase_dimer"/>
</dbReference>
<dbReference type="InterPro" id="IPR036188">
    <property type="entry name" value="FAD/NAD-bd_sf"/>
</dbReference>
<evidence type="ECO:0000256" key="4">
    <source>
        <dbReference type="PIRSR" id="PIRSR000350-2"/>
    </source>
</evidence>
<dbReference type="GO" id="GO:0003955">
    <property type="term" value="F:NAD(P)H dehydrogenase (quinone) activity"/>
    <property type="evidence" value="ECO:0007669"/>
    <property type="project" value="TreeGrafter"/>
</dbReference>
<dbReference type="PIRSF" id="PIRSF000350">
    <property type="entry name" value="Mercury_reductase_MerA"/>
    <property type="match status" value="1"/>
</dbReference>
<dbReference type="STRING" id="364199.SAMN04489858_104184"/>
<dbReference type="Gene3D" id="3.30.390.30">
    <property type="match status" value="1"/>
</dbReference>
<dbReference type="Gene3D" id="3.50.50.60">
    <property type="entry name" value="FAD/NAD(P)-binding domain"/>
    <property type="match status" value="2"/>
</dbReference>